<gene>
    <name evidence="2" type="primary">RvY_03126</name>
    <name evidence="2" type="synonym">RvY_03126.1</name>
    <name evidence="2" type="ORF">RvY_03126-1</name>
</gene>
<dbReference type="Proteomes" id="UP000186922">
    <property type="component" value="Unassembled WGS sequence"/>
</dbReference>
<feature type="non-terminal residue" evidence="2">
    <location>
        <position position="1"/>
    </location>
</feature>
<organism evidence="2 3">
    <name type="scientific">Ramazzottius varieornatus</name>
    <name type="common">Water bear</name>
    <name type="synonym">Tardigrade</name>
    <dbReference type="NCBI Taxonomy" id="947166"/>
    <lineage>
        <taxon>Eukaryota</taxon>
        <taxon>Metazoa</taxon>
        <taxon>Ecdysozoa</taxon>
        <taxon>Tardigrada</taxon>
        <taxon>Eutardigrada</taxon>
        <taxon>Parachela</taxon>
        <taxon>Hypsibioidea</taxon>
        <taxon>Ramazzottiidae</taxon>
        <taxon>Ramazzottius</taxon>
    </lineage>
</organism>
<protein>
    <submittedName>
        <fullName evidence="2">Uncharacterized protein</fullName>
    </submittedName>
</protein>
<evidence type="ECO:0000256" key="1">
    <source>
        <dbReference type="SAM" id="MobiDB-lite"/>
    </source>
</evidence>
<sequence length="157" mass="17596">SDPVYCSSDLILIMLNTKTARAQPDTEKKKFLKTVPKTAKVVCSTPRTFSSFASIPTQNRSRKSQTDDPPGDPASRSLKRDAQSRLVRLRPFHRNSWLLNCSLRRICRTSQRDPHLVSTTAVINLTSWSRLIKQHSATLPSTLTRSSTTKTITSAVQ</sequence>
<proteinExistence type="predicted"/>
<evidence type="ECO:0000313" key="3">
    <source>
        <dbReference type="Proteomes" id="UP000186922"/>
    </source>
</evidence>
<dbReference type="EMBL" id="BDGG01000001">
    <property type="protein sequence ID" value="GAU90752.1"/>
    <property type="molecule type" value="Genomic_DNA"/>
</dbReference>
<feature type="region of interest" description="Disordered" evidence="1">
    <location>
        <begin position="52"/>
        <end position="82"/>
    </location>
</feature>
<comment type="caution">
    <text evidence="2">The sequence shown here is derived from an EMBL/GenBank/DDBJ whole genome shotgun (WGS) entry which is preliminary data.</text>
</comment>
<dbReference type="AlphaFoldDB" id="A0A1D1USQ7"/>
<keyword evidence="3" id="KW-1185">Reference proteome</keyword>
<evidence type="ECO:0000313" key="2">
    <source>
        <dbReference type="EMBL" id="GAU90752.1"/>
    </source>
</evidence>
<accession>A0A1D1USQ7</accession>
<name>A0A1D1USQ7_RAMVA</name>
<reference evidence="2 3" key="1">
    <citation type="journal article" date="2016" name="Nat. Commun.">
        <title>Extremotolerant tardigrade genome and improved radiotolerance of human cultured cells by tardigrade-unique protein.</title>
        <authorList>
            <person name="Hashimoto T."/>
            <person name="Horikawa D.D."/>
            <person name="Saito Y."/>
            <person name="Kuwahara H."/>
            <person name="Kozuka-Hata H."/>
            <person name="Shin-I T."/>
            <person name="Minakuchi Y."/>
            <person name="Ohishi K."/>
            <person name="Motoyama A."/>
            <person name="Aizu T."/>
            <person name="Enomoto A."/>
            <person name="Kondo K."/>
            <person name="Tanaka S."/>
            <person name="Hara Y."/>
            <person name="Koshikawa S."/>
            <person name="Sagara H."/>
            <person name="Miura T."/>
            <person name="Yokobori S."/>
            <person name="Miyagawa K."/>
            <person name="Suzuki Y."/>
            <person name="Kubo T."/>
            <person name="Oyama M."/>
            <person name="Kohara Y."/>
            <person name="Fujiyama A."/>
            <person name="Arakawa K."/>
            <person name="Katayama T."/>
            <person name="Toyoda A."/>
            <person name="Kunieda T."/>
        </authorList>
    </citation>
    <scope>NUCLEOTIDE SEQUENCE [LARGE SCALE GENOMIC DNA]</scope>
    <source>
        <strain evidence="2 3">YOKOZUNA-1</strain>
    </source>
</reference>